<dbReference type="RefSeq" id="WP_015263629.1">
    <property type="nucleotide sequence ID" value="NC_019903.1"/>
</dbReference>
<dbReference type="Gene3D" id="3.40.50.720">
    <property type="entry name" value="NAD(P)-binding Rossmann-like Domain"/>
    <property type="match status" value="1"/>
</dbReference>
<dbReference type="AlphaFoldDB" id="L0FCD7"/>
<dbReference type="InterPro" id="IPR027051">
    <property type="entry name" value="XdhC_Rossmann_dom"/>
</dbReference>
<name>L0FCD7_DESDL</name>
<dbReference type="Proteomes" id="UP000010797">
    <property type="component" value="Chromosome"/>
</dbReference>
<evidence type="ECO:0000313" key="3">
    <source>
        <dbReference type="Proteomes" id="UP000010797"/>
    </source>
</evidence>
<sequence length="269" mass="29858">MNPDLIQKMNTLTQTKESGVLGTVITRGTKDLPCGSKFLVNSKGELLAGELPEGLLSLLHEPIQKVLRQREAERLLIGSDPSLERGDSPLELFLDPITPTHRLIILGGGHIALPLVQMGKLLHYEVTVIDDRPSFANKGRFPEADQVICQDFRSALQELTFDKSTYVIVVTRGHRYDQTCLEEALKQPQAAYLGMIGSRRKVATIVSNLRENGYSQVVLDRVYTPIGLDIGAQTPEEIAISIMAEMIMVDRYGRMDATWTIKSLSQSVN</sequence>
<dbReference type="HOGENOM" id="CLU_041115_4_1_9"/>
<proteinExistence type="predicted"/>
<dbReference type="STRING" id="871963.Desdi_3276"/>
<dbReference type="InterPro" id="IPR052698">
    <property type="entry name" value="MoCofactor_Util/Proc"/>
</dbReference>
<dbReference type="PANTHER" id="PTHR30388">
    <property type="entry name" value="ALDEHYDE OXIDOREDUCTASE MOLYBDENUM COFACTOR ASSEMBLY PROTEIN"/>
    <property type="match status" value="1"/>
</dbReference>
<feature type="domain" description="XdhC Rossmann" evidence="1">
    <location>
        <begin position="103"/>
        <end position="246"/>
    </location>
</feature>
<keyword evidence="3" id="KW-1185">Reference proteome</keyword>
<accession>L0FCD7</accession>
<dbReference type="eggNOG" id="COG1975">
    <property type="taxonomic scope" value="Bacteria"/>
</dbReference>
<organism evidence="2 3">
    <name type="scientific">Desulfitobacterium dichloroeliminans (strain LMG P-21439 / DCA1)</name>
    <dbReference type="NCBI Taxonomy" id="871963"/>
    <lineage>
        <taxon>Bacteria</taxon>
        <taxon>Bacillati</taxon>
        <taxon>Bacillota</taxon>
        <taxon>Clostridia</taxon>
        <taxon>Eubacteriales</taxon>
        <taxon>Desulfitobacteriaceae</taxon>
        <taxon>Desulfitobacterium</taxon>
    </lineage>
</organism>
<dbReference type="Pfam" id="PF13478">
    <property type="entry name" value="XdhC_C"/>
    <property type="match status" value="1"/>
</dbReference>
<dbReference type="EMBL" id="CP003344">
    <property type="protein sequence ID" value="AGA70670.1"/>
    <property type="molecule type" value="Genomic_DNA"/>
</dbReference>
<gene>
    <name evidence="2" type="ordered locus">Desdi_3276</name>
</gene>
<evidence type="ECO:0000313" key="2">
    <source>
        <dbReference type="EMBL" id="AGA70670.1"/>
    </source>
</evidence>
<dbReference type="KEGG" id="ddl:Desdi_3276"/>
<protein>
    <submittedName>
        <fullName evidence="2">Xanthine and CO dehydrogenases maturation factor, XdhC/CoxF family</fullName>
    </submittedName>
</protein>
<reference evidence="3" key="1">
    <citation type="submission" date="2012-02" db="EMBL/GenBank/DDBJ databases">
        <title>Complete sequence of Desulfitobacterium dichloroeliminans LMG P-21439.</title>
        <authorList>
            <person name="Lucas S."/>
            <person name="Han J."/>
            <person name="Lapidus A."/>
            <person name="Cheng J.-F."/>
            <person name="Goodwin L."/>
            <person name="Pitluck S."/>
            <person name="Peters L."/>
            <person name="Ovchinnikova G."/>
            <person name="Teshima H."/>
            <person name="Detter J.C."/>
            <person name="Han C."/>
            <person name="Tapia R."/>
            <person name="Land M."/>
            <person name="Hauser L."/>
            <person name="Kyrpides N."/>
            <person name="Ivanova N."/>
            <person name="Pagani I."/>
            <person name="Kruse T."/>
            <person name="de Vos W.M."/>
            <person name="Boon N."/>
            <person name="Smidt H."/>
            <person name="Woyke T."/>
        </authorList>
    </citation>
    <scope>NUCLEOTIDE SEQUENCE [LARGE SCALE GENOMIC DNA]</scope>
    <source>
        <strain evidence="3">LMG P-21439 / DCA1</strain>
    </source>
</reference>
<evidence type="ECO:0000259" key="1">
    <source>
        <dbReference type="Pfam" id="PF13478"/>
    </source>
</evidence>
<dbReference type="PANTHER" id="PTHR30388:SF6">
    <property type="entry name" value="XANTHINE DEHYDROGENASE SUBUNIT A-RELATED"/>
    <property type="match status" value="1"/>
</dbReference>